<dbReference type="EMBL" id="LQPY01000029">
    <property type="protein sequence ID" value="ORX01901.1"/>
    <property type="molecule type" value="Genomic_DNA"/>
</dbReference>
<organism evidence="1">
    <name type="scientific">Mycobacterium triplex</name>
    <dbReference type="NCBI Taxonomy" id="47839"/>
    <lineage>
        <taxon>Bacteria</taxon>
        <taxon>Bacillati</taxon>
        <taxon>Actinomycetota</taxon>
        <taxon>Actinomycetes</taxon>
        <taxon>Mycobacteriales</taxon>
        <taxon>Mycobacteriaceae</taxon>
        <taxon>Mycobacterium</taxon>
        <taxon>Mycobacterium simiae complex</taxon>
    </lineage>
</organism>
<dbReference type="EMBL" id="HG964446">
    <property type="protein sequence ID" value="CDO88903.1"/>
    <property type="molecule type" value="Genomic_DNA"/>
</dbReference>
<gene>
    <name evidence="2" type="ORF">AWC29_22200</name>
    <name evidence="1" type="ORF">BN973_03273</name>
</gene>
<accession>A0A024K072</accession>
<dbReference type="Proteomes" id="UP000193710">
    <property type="component" value="Unassembled WGS sequence"/>
</dbReference>
<name>A0A024K072_9MYCO</name>
<reference evidence="1" key="1">
    <citation type="journal article" date="2014" name="Genome Announc.">
        <title>Draft Genome Sequence of Mycobacterium triplex DSM 44626.</title>
        <authorList>
            <person name="Sassi M."/>
            <person name="Croce O."/>
            <person name="Robert C."/>
            <person name="Raoult D."/>
            <person name="Drancourt M."/>
        </authorList>
    </citation>
    <scope>NUCLEOTIDE SEQUENCE [LARGE SCALE GENOMIC DNA]</scope>
    <source>
        <strain evidence="1">DSM 44626</strain>
    </source>
</reference>
<dbReference type="OrthoDB" id="4948465at2"/>
<dbReference type="eggNOG" id="ENOG5033IYJ">
    <property type="taxonomic scope" value="Bacteria"/>
</dbReference>
<reference evidence="1" key="2">
    <citation type="submission" date="2014-04" db="EMBL/GenBank/DDBJ databases">
        <authorList>
            <person name="Xu Y.W."/>
            <person name="Yang Q."/>
        </authorList>
    </citation>
    <scope>NUCLEOTIDE SEQUENCE</scope>
    <source>
        <strain evidence="1">DSM 44626</strain>
    </source>
</reference>
<evidence type="ECO:0000313" key="1">
    <source>
        <dbReference type="EMBL" id="CDO88903.1"/>
    </source>
</evidence>
<proteinExistence type="predicted"/>
<dbReference type="STRING" id="47839.BN973_03273"/>
<dbReference type="Proteomes" id="UP000028880">
    <property type="component" value="Unassembled WGS sequence"/>
</dbReference>
<reference evidence="2 3" key="3">
    <citation type="submission" date="2016-01" db="EMBL/GenBank/DDBJ databases">
        <title>The new phylogeny of the genus Mycobacterium.</title>
        <authorList>
            <person name="Tarcisio F."/>
            <person name="Conor M."/>
            <person name="Antonella G."/>
            <person name="Elisabetta G."/>
            <person name="Giulia F.S."/>
            <person name="Sara T."/>
            <person name="Anna F."/>
            <person name="Clotilde B."/>
            <person name="Roberto B."/>
            <person name="Veronica D.S."/>
            <person name="Fabio R."/>
            <person name="Monica P."/>
            <person name="Olivier J."/>
            <person name="Enrico T."/>
            <person name="Nicola S."/>
        </authorList>
    </citation>
    <scope>NUCLEOTIDE SEQUENCE [LARGE SCALE GENOMIC DNA]</scope>
    <source>
        <strain evidence="2 3">DSM 44626</strain>
    </source>
</reference>
<dbReference type="HOGENOM" id="CLU_080137_0_0_11"/>
<dbReference type="AlphaFoldDB" id="A0A024K072"/>
<sequence length="218" mass="24253">MGLVIRLVEFLILLLPLVGLAIGAVRAFGANKRRAAEATEPAAPPPEPAATSQAARWRSLRRILDEHRHTDTRWLSYELDFAKLLDFPLMTDLRDPLTVAFHKAKLRADLLRPVKAEDLLDDREAAARYQVAVEDYVTAFNVAEAEAIRRGRNDFSRDEQQRIARAQSLLRMASDSAAAPQERQNAYESARKELDGLIVLPATTQAGIERGISGEIEG</sequence>
<evidence type="ECO:0000313" key="3">
    <source>
        <dbReference type="Proteomes" id="UP000193710"/>
    </source>
</evidence>
<keyword evidence="3" id="KW-1185">Reference proteome</keyword>
<dbReference type="RefSeq" id="WP_036469325.1">
    <property type="nucleotide sequence ID" value="NZ_HG964446.1"/>
</dbReference>
<evidence type="ECO:0000313" key="2">
    <source>
        <dbReference type="EMBL" id="ORX01901.1"/>
    </source>
</evidence>
<protein>
    <submittedName>
        <fullName evidence="1">Uncharacterized protein</fullName>
    </submittedName>
</protein>